<evidence type="ECO:0000313" key="2">
    <source>
        <dbReference type="EMBL" id="KAG5265505.1"/>
    </source>
</evidence>
<dbReference type="EMBL" id="JADWDJ010000019">
    <property type="protein sequence ID" value="KAG5265505.1"/>
    <property type="molecule type" value="Genomic_DNA"/>
</dbReference>
<organism evidence="2 3">
    <name type="scientific">Alosa alosa</name>
    <name type="common">allis shad</name>
    <dbReference type="NCBI Taxonomy" id="278164"/>
    <lineage>
        <taxon>Eukaryota</taxon>
        <taxon>Metazoa</taxon>
        <taxon>Chordata</taxon>
        <taxon>Craniata</taxon>
        <taxon>Vertebrata</taxon>
        <taxon>Euteleostomi</taxon>
        <taxon>Actinopterygii</taxon>
        <taxon>Neopterygii</taxon>
        <taxon>Teleostei</taxon>
        <taxon>Clupei</taxon>
        <taxon>Clupeiformes</taxon>
        <taxon>Clupeoidei</taxon>
        <taxon>Clupeidae</taxon>
        <taxon>Alosa</taxon>
    </lineage>
</organism>
<feature type="compositionally biased region" description="Low complexity" evidence="1">
    <location>
        <begin position="373"/>
        <end position="383"/>
    </location>
</feature>
<accession>A0AAV6FWD7</accession>
<feature type="compositionally biased region" description="Basic and acidic residues" evidence="1">
    <location>
        <begin position="314"/>
        <end position="334"/>
    </location>
</feature>
<reference evidence="2" key="1">
    <citation type="submission" date="2020-10" db="EMBL/GenBank/DDBJ databases">
        <title>Chromosome-scale genome assembly of the Allis shad, Alosa alosa.</title>
        <authorList>
            <person name="Margot Z."/>
            <person name="Christophe K."/>
            <person name="Cabau C."/>
            <person name="Louis A."/>
            <person name="Berthelot C."/>
            <person name="Parey E."/>
            <person name="Roest Crollius H."/>
            <person name="Montfort J."/>
            <person name="Robinson-Rechavi M."/>
            <person name="Bucao C."/>
            <person name="Bouchez O."/>
            <person name="Gislard M."/>
            <person name="Lluch J."/>
            <person name="Milhes M."/>
            <person name="Lampietro C."/>
            <person name="Lopez Roques C."/>
            <person name="Donnadieu C."/>
            <person name="Braasch I."/>
            <person name="Desvignes T."/>
            <person name="Postlethwait J."/>
            <person name="Bobe J."/>
            <person name="Guiguen Y."/>
        </authorList>
    </citation>
    <scope>NUCLEOTIDE SEQUENCE</scope>
    <source>
        <strain evidence="2">M-15738</strain>
        <tissue evidence="2">Blood</tissue>
    </source>
</reference>
<feature type="region of interest" description="Disordered" evidence="1">
    <location>
        <begin position="307"/>
        <end position="404"/>
    </location>
</feature>
<protein>
    <submittedName>
        <fullName evidence="2">Uncharacterized protein</fullName>
    </submittedName>
</protein>
<name>A0AAV6FWD7_9TELE</name>
<dbReference type="AlphaFoldDB" id="A0AAV6FWD7"/>
<keyword evidence="3" id="KW-1185">Reference proteome</keyword>
<feature type="compositionally biased region" description="Basic and acidic residues" evidence="1">
    <location>
        <begin position="344"/>
        <end position="367"/>
    </location>
</feature>
<evidence type="ECO:0000256" key="1">
    <source>
        <dbReference type="SAM" id="MobiDB-lite"/>
    </source>
</evidence>
<dbReference type="Proteomes" id="UP000823561">
    <property type="component" value="Chromosome 19"/>
</dbReference>
<evidence type="ECO:0000313" key="3">
    <source>
        <dbReference type="Proteomes" id="UP000823561"/>
    </source>
</evidence>
<comment type="caution">
    <text evidence="2">The sequence shown here is derived from an EMBL/GenBank/DDBJ whole genome shotgun (WGS) entry which is preliminary data.</text>
</comment>
<gene>
    <name evidence="2" type="ORF">AALO_G00243230</name>
</gene>
<feature type="region of interest" description="Disordered" evidence="1">
    <location>
        <begin position="129"/>
        <end position="170"/>
    </location>
</feature>
<proteinExistence type="predicted"/>
<sequence>MNDKQEKLFNQGPETALDKLKSYTTSREVSMKSWIMEKLEEERRFNRRESDLLKSEVLHKLQQTQLSRWTTVETSWSALNERGSSEVRERLREVERELANLRNVRRIDEVDRMAERIAKMERQMAKIEEEHAQERKETAERESERKRAMEEEKVRERRELEDERARERREMERRISQMEEERAREKREMERMVQQMEEWRVERERMKRRQAAMERVVEDIEAWFRKRDDSVLLRTEVAITQMEDRFDQIEDSLASLREDSQLKNELETFVSDIQKLYSKKFQETADHIDKSFKELSDRCILKRTQAMVQQDQGDQQRERLSVDRGNVHRAEVRGGKRRRARRRQDREEHSLSSTERSEGRRERESPRKWAQVEASETSSTSSAKAGWTSDEGPSETVSELSVITEGKEKIEKRGFFSKLFKKNKGKKA</sequence>